<accession>A0AAD9I3B5</accession>
<sequence length="559" mass="60371">MPGGAFTAIGGTTDITRIEAPVTVKAYLICAFAAFGGIFFGYDTGWMSGVQGMPYFITEYTGYQYDYATGKPTTPGIDSTTFALPSWEKSLMVSILSAGTFFGALIAGDVADFIGRRWTIIIGCAVFIIGCIFEIAATNQLALFCIGRVVAGGGVGFISSIIITYISETSPRKVRGALVSGYQFCITIGILLANCVVYATENRADTGSFRIPIAVQFLWAIILAVGLYLLPESPRYFVKKGNLNAAARALSNVRGQPVESAYIQDELAEIVANHEFEMQVIPQTTWLGSWVACFTGSLAKGNSNIRRTILGAGLQMMQQLTGINFIFYFGTTFFQQLGNVSNPFLISLVTTLVNVCSTPISFWAIERFGRRTLLIYGAALMVVMQYIVAIIGVTAGREDAHDASAVRAMIAFICLNISAFAVSWGPAAWVIVGECFPLPIRARGVGISTASNWFWNCIIGIITPYMVGNSPGSANLGPKVFFIWGSLCILSFLFALFLVPEMKGLSLEQVDKMLEEVSPWNSAGWVPHTTFAADMGRIQGEQNATAETTAEEPATKEAL</sequence>
<dbReference type="PRINTS" id="PR00171">
    <property type="entry name" value="SUGRTRNSPORT"/>
</dbReference>
<dbReference type="Pfam" id="PF00083">
    <property type="entry name" value="Sugar_tr"/>
    <property type="match status" value="1"/>
</dbReference>
<dbReference type="InterPro" id="IPR003663">
    <property type="entry name" value="Sugar/inositol_transpt"/>
</dbReference>
<feature type="transmembrane region" description="Helical" evidence="8">
    <location>
        <begin position="320"/>
        <end position="338"/>
    </location>
</feature>
<dbReference type="InterPro" id="IPR050360">
    <property type="entry name" value="MFS_Sugar_Transporters"/>
</dbReference>
<feature type="transmembrane region" description="Helical" evidence="8">
    <location>
        <begin position="372"/>
        <end position="396"/>
    </location>
</feature>
<evidence type="ECO:0000256" key="7">
    <source>
        <dbReference type="RuleBase" id="RU003346"/>
    </source>
</evidence>
<feature type="domain" description="Major facilitator superfamily (MFS) profile" evidence="9">
    <location>
        <begin position="29"/>
        <end position="503"/>
    </location>
</feature>
<proteinExistence type="inferred from homology"/>
<feature type="transmembrane region" description="Helical" evidence="8">
    <location>
        <begin position="211"/>
        <end position="230"/>
    </location>
</feature>
<keyword evidence="11" id="KW-1185">Reference proteome</keyword>
<keyword evidence="3 7" id="KW-0813">Transport</keyword>
<feature type="transmembrane region" description="Helical" evidence="8">
    <location>
        <begin position="118"/>
        <end position="135"/>
    </location>
</feature>
<keyword evidence="4 8" id="KW-0812">Transmembrane</keyword>
<dbReference type="InterPro" id="IPR036259">
    <property type="entry name" value="MFS_trans_sf"/>
</dbReference>
<dbReference type="PROSITE" id="PS00216">
    <property type="entry name" value="SUGAR_TRANSPORT_1"/>
    <property type="match status" value="2"/>
</dbReference>
<dbReference type="EMBL" id="JAQQPM010000003">
    <property type="protein sequence ID" value="KAK2070256.1"/>
    <property type="molecule type" value="Genomic_DNA"/>
</dbReference>
<comment type="similarity">
    <text evidence="2 7">Belongs to the major facilitator superfamily. Sugar transporter (TC 2.A.1.1) family.</text>
</comment>
<dbReference type="InterPro" id="IPR005829">
    <property type="entry name" value="Sugar_transporter_CS"/>
</dbReference>
<comment type="caution">
    <text evidence="10">The sequence shown here is derived from an EMBL/GenBank/DDBJ whole genome shotgun (WGS) entry which is preliminary data.</text>
</comment>
<evidence type="ECO:0000256" key="3">
    <source>
        <dbReference type="ARBA" id="ARBA00022448"/>
    </source>
</evidence>
<evidence type="ECO:0000256" key="6">
    <source>
        <dbReference type="ARBA" id="ARBA00023136"/>
    </source>
</evidence>
<dbReference type="NCBIfam" id="TIGR00879">
    <property type="entry name" value="SP"/>
    <property type="match status" value="1"/>
</dbReference>
<feature type="transmembrane region" description="Helical" evidence="8">
    <location>
        <begin position="344"/>
        <end position="365"/>
    </location>
</feature>
<comment type="subcellular location">
    <subcellularLocation>
        <location evidence="1">Membrane</location>
        <topology evidence="1">Multi-pass membrane protein</topology>
    </subcellularLocation>
</comment>
<feature type="transmembrane region" description="Helical" evidence="8">
    <location>
        <begin position="24"/>
        <end position="42"/>
    </location>
</feature>
<gene>
    <name evidence="10" type="ORF">P8C59_004768</name>
</gene>
<dbReference type="SUPFAM" id="SSF103473">
    <property type="entry name" value="MFS general substrate transporter"/>
    <property type="match status" value="1"/>
</dbReference>
<dbReference type="PROSITE" id="PS50850">
    <property type="entry name" value="MFS"/>
    <property type="match status" value="1"/>
</dbReference>
<dbReference type="PANTHER" id="PTHR48022:SF61">
    <property type="entry name" value="HIGH AFFINITY GLUCOSE TRANSPORTER RGT2"/>
    <property type="match status" value="1"/>
</dbReference>
<evidence type="ECO:0000256" key="2">
    <source>
        <dbReference type="ARBA" id="ARBA00010992"/>
    </source>
</evidence>
<evidence type="ECO:0000256" key="1">
    <source>
        <dbReference type="ARBA" id="ARBA00004141"/>
    </source>
</evidence>
<feature type="transmembrane region" description="Helical" evidence="8">
    <location>
        <begin position="91"/>
        <end position="111"/>
    </location>
</feature>
<feature type="transmembrane region" description="Helical" evidence="8">
    <location>
        <begin position="178"/>
        <end position="199"/>
    </location>
</feature>
<dbReference type="FunFam" id="1.20.1250.20:FF:000180">
    <property type="entry name" value="MFS monosaccharide transporter"/>
    <property type="match status" value="1"/>
</dbReference>
<protein>
    <recommendedName>
        <fullName evidence="9">Major facilitator superfamily (MFS) profile domain-containing protein</fullName>
    </recommendedName>
</protein>
<feature type="transmembrane region" description="Helical" evidence="8">
    <location>
        <begin position="141"/>
        <end position="166"/>
    </location>
</feature>
<evidence type="ECO:0000256" key="5">
    <source>
        <dbReference type="ARBA" id="ARBA00022989"/>
    </source>
</evidence>
<dbReference type="Gene3D" id="1.20.1250.20">
    <property type="entry name" value="MFS general substrate transporter like domains"/>
    <property type="match status" value="1"/>
</dbReference>
<reference evidence="10" key="1">
    <citation type="journal article" date="2023" name="Mol. Plant Microbe Interact.">
        <title>Elucidating the Obligate Nature and Biological Capacity of an Invasive Fungal Corn Pathogen.</title>
        <authorList>
            <person name="MacCready J.S."/>
            <person name="Roggenkamp E.M."/>
            <person name="Gdanetz K."/>
            <person name="Chilvers M.I."/>
        </authorList>
    </citation>
    <scope>NUCLEOTIDE SEQUENCE</scope>
    <source>
        <strain evidence="10">PM02</strain>
    </source>
</reference>
<dbReference type="GO" id="GO:0016020">
    <property type="term" value="C:membrane"/>
    <property type="evidence" value="ECO:0007669"/>
    <property type="project" value="UniProtKB-SubCell"/>
</dbReference>
<dbReference type="CDD" id="cd17356">
    <property type="entry name" value="MFS_HXT"/>
    <property type="match status" value="1"/>
</dbReference>
<evidence type="ECO:0000313" key="11">
    <source>
        <dbReference type="Proteomes" id="UP001217918"/>
    </source>
</evidence>
<feature type="transmembrane region" description="Helical" evidence="8">
    <location>
        <begin position="408"/>
        <end position="432"/>
    </location>
</feature>
<dbReference type="PANTHER" id="PTHR48022">
    <property type="entry name" value="PLASTIDIC GLUCOSE TRANSPORTER 4"/>
    <property type="match status" value="1"/>
</dbReference>
<evidence type="ECO:0000259" key="9">
    <source>
        <dbReference type="PROSITE" id="PS50850"/>
    </source>
</evidence>
<dbReference type="InterPro" id="IPR005828">
    <property type="entry name" value="MFS_sugar_transport-like"/>
</dbReference>
<keyword evidence="6 8" id="KW-0472">Membrane</keyword>
<evidence type="ECO:0000256" key="4">
    <source>
        <dbReference type="ARBA" id="ARBA00022692"/>
    </source>
</evidence>
<feature type="transmembrane region" description="Helical" evidence="8">
    <location>
        <begin position="480"/>
        <end position="499"/>
    </location>
</feature>
<dbReference type="AlphaFoldDB" id="A0AAD9I3B5"/>
<dbReference type="Proteomes" id="UP001217918">
    <property type="component" value="Unassembled WGS sequence"/>
</dbReference>
<feature type="transmembrane region" description="Helical" evidence="8">
    <location>
        <begin position="444"/>
        <end position="468"/>
    </location>
</feature>
<keyword evidence="5 8" id="KW-1133">Transmembrane helix</keyword>
<evidence type="ECO:0000256" key="8">
    <source>
        <dbReference type="SAM" id="Phobius"/>
    </source>
</evidence>
<dbReference type="GO" id="GO:0005351">
    <property type="term" value="F:carbohydrate:proton symporter activity"/>
    <property type="evidence" value="ECO:0007669"/>
    <property type="project" value="TreeGrafter"/>
</dbReference>
<name>A0AAD9I3B5_9PEZI</name>
<evidence type="ECO:0000313" key="10">
    <source>
        <dbReference type="EMBL" id="KAK2070256.1"/>
    </source>
</evidence>
<organism evidence="10 11">
    <name type="scientific">Phyllachora maydis</name>
    <dbReference type="NCBI Taxonomy" id="1825666"/>
    <lineage>
        <taxon>Eukaryota</taxon>
        <taxon>Fungi</taxon>
        <taxon>Dikarya</taxon>
        <taxon>Ascomycota</taxon>
        <taxon>Pezizomycotina</taxon>
        <taxon>Sordariomycetes</taxon>
        <taxon>Sordariomycetidae</taxon>
        <taxon>Phyllachorales</taxon>
        <taxon>Phyllachoraceae</taxon>
        <taxon>Phyllachora</taxon>
    </lineage>
</organism>
<dbReference type="InterPro" id="IPR020846">
    <property type="entry name" value="MFS_dom"/>
</dbReference>